<dbReference type="Pfam" id="PF19853">
    <property type="entry name" value="DUF6328"/>
    <property type="match status" value="1"/>
</dbReference>
<proteinExistence type="predicted"/>
<keyword evidence="1" id="KW-0472">Membrane</keyword>
<keyword evidence="1" id="KW-1133">Transmembrane helix</keyword>
<organism evidence="2 3">
    <name type="scientific">Geomesophilobacter sediminis</name>
    <dbReference type="NCBI Taxonomy" id="2798584"/>
    <lineage>
        <taxon>Bacteria</taxon>
        <taxon>Pseudomonadati</taxon>
        <taxon>Thermodesulfobacteriota</taxon>
        <taxon>Desulfuromonadia</taxon>
        <taxon>Geobacterales</taxon>
        <taxon>Geobacteraceae</taxon>
        <taxon>Geomesophilobacter</taxon>
    </lineage>
</organism>
<dbReference type="EMBL" id="JAEMHM010000021">
    <property type="protein sequence ID" value="MBJ6727245.1"/>
    <property type="molecule type" value="Genomic_DNA"/>
</dbReference>
<dbReference type="RefSeq" id="WP_199386156.1">
    <property type="nucleotide sequence ID" value="NZ_JAEMHM010000021.1"/>
</dbReference>
<feature type="transmembrane region" description="Helical" evidence="1">
    <location>
        <begin position="25"/>
        <end position="45"/>
    </location>
</feature>
<protein>
    <recommendedName>
        <fullName evidence="4">Sodium:proton antiporter</fullName>
    </recommendedName>
</protein>
<keyword evidence="3" id="KW-1185">Reference proteome</keyword>
<dbReference type="Proteomes" id="UP000636888">
    <property type="component" value="Unassembled WGS sequence"/>
</dbReference>
<gene>
    <name evidence="2" type="ORF">JFN93_21245</name>
</gene>
<sequence>MIEDEREELPLAEATRNILEECRMVLPGIQALFGFQLIAVINQGFDQKLDAQLQRLHLASTLLVAVAVALVMAPAAYHRQAGLKEVTGEFILVASRLLLWSMVPLMIGVSLEFYVVASVILEVPAVALVMAGLLLLLFSVLWFVLPRSRLLRKLARWSPRQ</sequence>
<dbReference type="InterPro" id="IPR046291">
    <property type="entry name" value="DUF6328"/>
</dbReference>
<accession>A0A8J7M208</accession>
<dbReference type="AlphaFoldDB" id="A0A8J7M208"/>
<evidence type="ECO:0000313" key="3">
    <source>
        <dbReference type="Proteomes" id="UP000636888"/>
    </source>
</evidence>
<feature type="transmembrane region" description="Helical" evidence="1">
    <location>
        <begin position="57"/>
        <end position="77"/>
    </location>
</feature>
<evidence type="ECO:0000256" key="1">
    <source>
        <dbReference type="SAM" id="Phobius"/>
    </source>
</evidence>
<comment type="caution">
    <text evidence="2">The sequence shown here is derived from an EMBL/GenBank/DDBJ whole genome shotgun (WGS) entry which is preliminary data.</text>
</comment>
<name>A0A8J7M208_9BACT</name>
<feature type="transmembrane region" description="Helical" evidence="1">
    <location>
        <begin position="123"/>
        <end position="145"/>
    </location>
</feature>
<reference evidence="2" key="1">
    <citation type="submission" date="2020-12" db="EMBL/GenBank/DDBJ databases">
        <title>Geomonas sp. Red875, isolated from river sediment.</title>
        <authorList>
            <person name="Xu Z."/>
            <person name="Zhang Z."/>
            <person name="Masuda Y."/>
            <person name="Itoh H."/>
            <person name="Senoo K."/>
        </authorList>
    </citation>
    <scope>NUCLEOTIDE SEQUENCE</scope>
    <source>
        <strain evidence="2">Red875</strain>
    </source>
</reference>
<keyword evidence="1" id="KW-0812">Transmembrane</keyword>
<evidence type="ECO:0008006" key="4">
    <source>
        <dbReference type="Google" id="ProtNLM"/>
    </source>
</evidence>
<feature type="transmembrane region" description="Helical" evidence="1">
    <location>
        <begin position="97"/>
        <end position="117"/>
    </location>
</feature>
<evidence type="ECO:0000313" key="2">
    <source>
        <dbReference type="EMBL" id="MBJ6727245.1"/>
    </source>
</evidence>